<dbReference type="Pfam" id="PF06851">
    <property type="entry name" value="DUF1247"/>
    <property type="match status" value="1"/>
</dbReference>
<protein>
    <submittedName>
        <fullName evidence="1">Uncharacterized protein</fullName>
    </submittedName>
</protein>
<accession>A0AAE6IRD1</accession>
<dbReference type="EMBL" id="MK419956">
    <property type="protein sequence ID" value="QEI03649.1"/>
    <property type="molecule type" value="Genomic_DNA"/>
</dbReference>
<name>A0AAE6IRD1_9ABAC</name>
<dbReference type="KEGG" id="vg:80538087"/>
<dbReference type="InterPro" id="IPR009657">
    <property type="entry name" value="Protein_Ac34"/>
</dbReference>
<dbReference type="RefSeq" id="YP_010799608.1">
    <property type="nucleotide sequence ID" value="NC_076682.1"/>
</dbReference>
<proteinExistence type="predicted"/>
<keyword evidence="2" id="KW-1185">Reference proteome</keyword>
<dbReference type="GeneID" id="80538087"/>
<evidence type="ECO:0000313" key="2">
    <source>
        <dbReference type="Proteomes" id="UP000830719"/>
    </source>
</evidence>
<dbReference type="Proteomes" id="UP000830719">
    <property type="component" value="Segment"/>
</dbReference>
<organism evidence="1 2">
    <name type="scientific">Rachiplusia nu nucleopolyhedrovirus</name>
    <dbReference type="NCBI Taxonomy" id="2605775"/>
    <lineage>
        <taxon>Viruses</taxon>
        <taxon>Viruses incertae sedis</taxon>
        <taxon>Naldaviricetes</taxon>
        <taxon>Lefavirales</taxon>
        <taxon>Baculoviridae</taxon>
        <taxon>Alphabaculovirus</taxon>
        <taxon>Alphabaculovirus ranus</taxon>
    </lineage>
</organism>
<evidence type="ECO:0000313" key="1">
    <source>
        <dbReference type="EMBL" id="QEI03649.1"/>
    </source>
</evidence>
<reference evidence="1" key="1">
    <citation type="submission" date="2019-01" db="EMBL/GenBank/DDBJ databases">
        <authorList>
            <person name="Trentin L.B."/>
            <person name="Santos E.R."/>
            <person name="Silva L.A."/>
            <person name="Sosa-Gomez D.R."/>
            <person name="Ribeiro B.M."/>
            <person name="Ardisson-Araujo D.M.P."/>
        </authorList>
    </citation>
    <scope>NUCLEOTIDE SEQUENCE</scope>
    <source>
        <strain evidence="1">VPN54</strain>
    </source>
</reference>
<sequence length="194" mass="23078">MNDPEINNSSTFHEDLARLTAKIKSSSMYKPEYEPKLGDVLQKLGREKKLLQRMKDNNFDINEVHELSDVARDYLNALQVEKLYTCRMCYHKNHKYKCDFHKKYIDVNMVSVQHDEKYIRFLNSEMGPISFMELYYVFLSLPQWRLTAQFLMRDLTGCSSVQELLITNECRNSHDVDIVEYTMEHDDNDEDLNE</sequence>